<dbReference type="Gene3D" id="3.40.50.1010">
    <property type="entry name" value="5'-nuclease"/>
    <property type="match status" value="2"/>
</dbReference>
<name>A0A8H7M7F0_9AGAM</name>
<dbReference type="SUPFAM" id="SSF88723">
    <property type="entry name" value="PIN domain-like"/>
    <property type="match status" value="1"/>
</dbReference>
<evidence type="ECO:0000313" key="3">
    <source>
        <dbReference type="Proteomes" id="UP000614334"/>
    </source>
</evidence>
<evidence type="ECO:0000256" key="1">
    <source>
        <dbReference type="SAM" id="MobiDB-lite"/>
    </source>
</evidence>
<organism evidence="2 3">
    <name type="scientific">Rhizoctonia solani</name>
    <dbReference type="NCBI Taxonomy" id="456999"/>
    <lineage>
        <taxon>Eukaryota</taxon>
        <taxon>Fungi</taxon>
        <taxon>Dikarya</taxon>
        <taxon>Basidiomycota</taxon>
        <taxon>Agaricomycotina</taxon>
        <taxon>Agaricomycetes</taxon>
        <taxon>Cantharellales</taxon>
        <taxon>Ceratobasidiaceae</taxon>
        <taxon>Rhizoctonia</taxon>
    </lineage>
</organism>
<comment type="caution">
    <text evidence="2">The sequence shown here is derived from an EMBL/GenBank/DDBJ whole genome shotgun (WGS) entry which is preliminary data.</text>
</comment>
<dbReference type="Proteomes" id="UP000614334">
    <property type="component" value="Unassembled WGS sequence"/>
</dbReference>
<proteinExistence type="predicted"/>
<dbReference type="InterPro" id="IPR029060">
    <property type="entry name" value="PIN-like_dom_sf"/>
</dbReference>
<sequence>MGVLGIVPFLLRKCPAAIENIPNRFQALEGKTIAIDGTLITQRLFYTPDSRPHRHVLGWYQLIQELRQNKISVICFLMGRAEYLQNKTRSNVGNYLERKLKPAVYGKNLVMKDCCLKTLQVDPQLQQEHQSSMSTSDLAGVIQGQVNEVDRLGQLSNIHANLLASGSSSLDGTKSSHIFKEDPVGVETGLPGGLFSNKDSPSESDQDTENTLGSPSHVNGNDADVTAPEETIHIDVIRDDNKPKPEAEEYDKPQLGLPETAEHLSRQPEVRARASLELDEAGSSMTNTENFDVMAEHIPSFNRRKIDGSISALGAEADVQDMPTIPISRTQLKYTQEEGKIWKQLVTSPGSTALDLARVVEMVEQFASVELNNDELISDKTMLEEEVELPISERSAKLEERSGIMAASLTRRANPPTSLTYAESRLILEAMGVPCIQSYLPYEGEALACSLVLHGFADFVGSEDTVNFYILRFVRVLIAAIGLSIGRADVQRPFITEPDEPKRTSTNYTTLSRNKIGLIAVRVCGRSDFDGTDFVRRVGDMLEQEPKFRPSDVAEYLEQVKIARQIFSAIPPAPAVEDVLPGHWDEQAIYDVMSRFELQRYLEDGQIIPGH</sequence>
<accession>A0A8H7M7F0</accession>
<protein>
    <submittedName>
        <fullName evidence="2">PIN domain-like protein</fullName>
    </submittedName>
</protein>
<feature type="region of interest" description="Disordered" evidence="1">
    <location>
        <begin position="182"/>
        <end position="270"/>
    </location>
</feature>
<gene>
    <name evidence="2" type="ORF">RHS01_02967</name>
</gene>
<dbReference type="EMBL" id="JACYCF010000003">
    <property type="protein sequence ID" value="KAF8758315.1"/>
    <property type="molecule type" value="Genomic_DNA"/>
</dbReference>
<dbReference type="AlphaFoldDB" id="A0A8H7M7F0"/>
<reference evidence="2" key="1">
    <citation type="submission" date="2020-09" db="EMBL/GenBank/DDBJ databases">
        <title>Comparative genome analyses of four rice-infecting Rhizoctonia solani isolates reveal extensive enrichment of homogalacturonan modification genes.</title>
        <authorList>
            <person name="Lee D.-Y."/>
            <person name="Jeon J."/>
            <person name="Kim K.-T."/>
            <person name="Cheong K."/>
            <person name="Song H."/>
            <person name="Choi G."/>
            <person name="Ko J."/>
            <person name="Opiyo S.O."/>
            <person name="Zuo S."/>
            <person name="Madhav S."/>
            <person name="Lee Y.-H."/>
            <person name="Wang G.-L."/>
        </authorList>
    </citation>
    <scope>NUCLEOTIDE SEQUENCE</scope>
    <source>
        <strain evidence="2">AG1-IA B2</strain>
    </source>
</reference>
<feature type="compositionally biased region" description="Basic and acidic residues" evidence="1">
    <location>
        <begin position="260"/>
        <end position="270"/>
    </location>
</feature>
<feature type="compositionally biased region" description="Basic and acidic residues" evidence="1">
    <location>
        <begin position="230"/>
        <end position="252"/>
    </location>
</feature>
<feature type="compositionally biased region" description="Polar residues" evidence="1">
    <location>
        <begin position="209"/>
        <end position="219"/>
    </location>
</feature>
<evidence type="ECO:0000313" key="2">
    <source>
        <dbReference type="EMBL" id="KAF8758315.1"/>
    </source>
</evidence>